<gene>
    <name evidence="8" type="ORF">HZF10_17430</name>
</gene>
<sequence length="370" mass="43262">MEHLPTVILDNVLHRDQDVLTITFEKNHQLQQVVSRQLGAVFSYSKRFWYLPYSSQNSTRVHSELQHIAFIDRSRLDKKERRYVYNMHTVSLSDSDNQELQKFRKWLQTQRYSDSTVNTYVGLCEFFLKYLCKRSIDTITQRTVEQFNYEFIVAPKKSISYQNQAINAIKQFLRYKGEWLTIEEIERPKREKKLPVVLSMEEVRQILQAATNLKHKALLSLIYSGGFRISEVLSLKIADIDGKRMLIHIKEAKGKKDRYTLLSEKALLLLREYYTVYQPKVYLFEGPSGSPYSARAAQSVLKTAAHKAGIRKPISLHTLRHSFATHLLENGTDIRYIQNLLGHNSPKTTMIYTHVTDMSIQKIRNPLDMI</sequence>
<dbReference type="Proteomes" id="UP000535020">
    <property type="component" value="Unassembled WGS sequence"/>
</dbReference>
<feature type="domain" description="Core-binding (CB)" evidence="7">
    <location>
        <begin position="94"/>
        <end position="177"/>
    </location>
</feature>
<keyword evidence="3 5" id="KW-0238">DNA-binding</keyword>
<dbReference type="PANTHER" id="PTHR30349">
    <property type="entry name" value="PHAGE INTEGRASE-RELATED"/>
    <property type="match status" value="1"/>
</dbReference>
<keyword evidence="9" id="KW-1185">Reference proteome</keyword>
<dbReference type="InterPro" id="IPR011010">
    <property type="entry name" value="DNA_brk_join_enz"/>
</dbReference>
<keyword evidence="4" id="KW-0233">DNA recombination</keyword>
<comment type="caution">
    <text evidence="8">The sequence shown here is derived from an EMBL/GenBank/DDBJ whole genome shotgun (WGS) entry which is preliminary data.</text>
</comment>
<evidence type="ECO:0000256" key="1">
    <source>
        <dbReference type="ARBA" id="ARBA00008857"/>
    </source>
</evidence>
<evidence type="ECO:0000313" key="8">
    <source>
        <dbReference type="EMBL" id="NYA72713.1"/>
    </source>
</evidence>
<evidence type="ECO:0000313" key="9">
    <source>
        <dbReference type="Proteomes" id="UP000535020"/>
    </source>
</evidence>
<dbReference type="InterPro" id="IPR004107">
    <property type="entry name" value="Integrase_SAM-like_N"/>
</dbReference>
<dbReference type="InterPro" id="IPR010998">
    <property type="entry name" value="Integrase_recombinase_N"/>
</dbReference>
<dbReference type="Pfam" id="PF00589">
    <property type="entry name" value="Phage_integrase"/>
    <property type="match status" value="1"/>
</dbReference>
<dbReference type="PROSITE" id="PS51900">
    <property type="entry name" value="CB"/>
    <property type="match status" value="1"/>
</dbReference>
<dbReference type="InterPro" id="IPR050090">
    <property type="entry name" value="Tyrosine_recombinase_XerCD"/>
</dbReference>
<evidence type="ECO:0000256" key="5">
    <source>
        <dbReference type="PROSITE-ProRule" id="PRU01248"/>
    </source>
</evidence>
<evidence type="ECO:0000259" key="6">
    <source>
        <dbReference type="PROSITE" id="PS51898"/>
    </source>
</evidence>
<evidence type="ECO:0000256" key="2">
    <source>
        <dbReference type="ARBA" id="ARBA00022908"/>
    </source>
</evidence>
<dbReference type="PANTHER" id="PTHR30349:SF41">
    <property type="entry name" value="INTEGRASE_RECOMBINASE PROTEIN MJ0367-RELATED"/>
    <property type="match status" value="1"/>
</dbReference>
<dbReference type="EMBL" id="JACBJI010000011">
    <property type="protein sequence ID" value="NYA72713.1"/>
    <property type="molecule type" value="Genomic_DNA"/>
</dbReference>
<proteinExistence type="inferred from homology"/>
<reference evidence="8 9" key="1">
    <citation type="submission" date="2020-07" db="EMBL/GenBank/DDBJ databases">
        <authorList>
            <person name="Sun Q."/>
        </authorList>
    </citation>
    <scope>NUCLEOTIDE SEQUENCE [LARGE SCALE GENOMIC DNA]</scope>
    <source>
        <strain evidence="8 9">MAH-1</strain>
    </source>
</reference>
<dbReference type="PROSITE" id="PS51898">
    <property type="entry name" value="TYR_RECOMBINASE"/>
    <property type="match status" value="1"/>
</dbReference>
<dbReference type="RefSeq" id="WP_176007524.1">
    <property type="nucleotide sequence ID" value="NZ_JABWMI010000026.1"/>
</dbReference>
<comment type="similarity">
    <text evidence="1">Belongs to the 'phage' integrase family.</text>
</comment>
<dbReference type="SUPFAM" id="SSF56349">
    <property type="entry name" value="DNA breaking-rejoining enzymes"/>
    <property type="match status" value="1"/>
</dbReference>
<dbReference type="NCBIfam" id="NF040815">
    <property type="entry name" value="recomb_XerA_Arch"/>
    <property type="match status" value="1"/>
</dbReference>
<protein>
    <submittedName>
        <fullName evidence="8">Tyrosine-type recombinase/integrase</fullName>
    </submittedName>
</protein>
<dbReference type="Gene3D" id="1.10.443.10">
    <property type="entry name" value="Intergrase catalytic core"/>
    <property type="match status" value="1"/>
</dbReference>
<dbReference type="InterPro" id="IPR013762">
    <property type="entry name" value="Integrase-like_cat_sf"/>
</dbReference>
<name>A0A7Y8Y531_9FLAO</name>
<feature type="domain" description="Tyr recombinase" evidence="6">
    <location>
        <begin position="193"/>
        <end position="368"/>
    </location>
</feature>
<dbReference type="GO" id="GO:0003677">
    <property type="term" value="F:DNA binding"/>
    <property type="evidence" value="ECO:0007669"/>
    <property type="project" value="UniProtKB-UniRule"/>
</dbReference>
<dbReference type="GO" id="GO:0006310">
    <property type="term" value="P:DNA recombination"/>
    <property type="evidence" value="ECO:0007669"/>
    <property type="project" value="UniProtKB-KW"/>
</dbReference>
<keyword evidence="2" id="KW-0229">DNA integration</keyword>
<dbReference type="InterPro" id="IPR044068">
    <property type="entry name" value="CB"/>
</dbReference>
<evidence type="ECO:0000259" key="7">
    <source>
        <dbReference type="PROSITE" id="PS51900"/>
    </source>
</evidence>
<evidence type="ECO:0000256" key="4">
    <source>
        <dbReference type="ARBA" id="ARBA00023172"/>
    </source>
</evidence>
<dbReference type="InterPro" id="IPR002104">
    <property type="entry name" value="Integrase_catalytic"/>
</dbReference>
<dbReference type="Pfam" id="PF13495">
    <property type="entry name" value="Phage_int_SAM_4"/>
    <property type="match status" value="1"/>
</dbReference>
<evidence type="ECO:0000256" key="3">
    <source>
        <dbReference type="ARBA" id="ARBA00023125"/>
    </source>
</evidence>
<dbReference type="AlphaFoldDB" id="A0A7Y8Y531"/>
<dbReference type="GO" id="GO:0015074">
    <property type="term" value="P:DNA integration"/>
    <property type="evidence" value="ECO:0007669"/>
    <property type="project" value="UniProtKB-KW"/>
</dbReference>
<organism evidence="8 9">
    <name type="scientific">Flavobacterium agri</name>
    <dbReference type="NCBI Taxonomy" id="2743471"/>
    <lineage>
        <taxon>Bacteria</taxon>
        <taxon>Pseudomonadati</taxon>
        <taxon>Bacteroidota</taxon>
        <taxon>Flavobacteriia</taxon>
        <taxon>Flavobacteriales</taxon>
        <taxon>Flavobacteriaceae</taxon>
        <taxon>Flavobacterium</taxon>
    </lineage>
</organism>
<accession>A0A7Y8Y531</accession>
<dbReference type="Gene3D" id="1.10.150.130">
    <property type="match status" value="1"/>
</dbReference>